<sequence>MQTCCHSRMLLSPQIRGRKMYEIMLLFMVAVLIAIFSASLGIGGGIFSVPVLIYVGSLHGIGQAYLAQMAVATSLLMAFVLSVSASYVNLRTRMVEIGIGLLFALGSVPGAFLGSIVGRFLNFQALTLLFGILVLAVGLFGLFKVWSKKRATTVAAERGAGTGSDNPISKGSPSRIWLPVAGIFTGMLSSLTGVGGGVIMVPLMSLFLPGHGIHRSIATSNFSMVLVTLAGSIAYLDTRRLLPEPSVGFYYLPLALPVLAGAIIGGGLGARLGKKVPEQHLKLFLAGLQIFIGARMLWKYSGLFG</sequence>
<dbReference type="EMBL" id="WBUI01000001">
    <property type="protein sequence ID" value="KAB2935363.1"/>
    <property type="molecule type" value="Genomic_DNA"/>
</dbReference>
<name>A0A833H5P4_9LEPT</name>
<evidence type="ECO:0000313" key="7">
    <source>
        <dbReference type="Proteomes" id="UP000460298"/>
    </source>
</evidence>
<accession>A0A833H5P4</accession>
<keyword evidence="5" id="KW-1003">Cell membrane</keyword>
<comment type="caution">
    <text evidence="6">The sequence shown here is derived from an EMBL/GenBank/DDBJ whole genome shotgun (WGS) entry which is preliminary data.</text>
</comment>
<feature type="transmembrane region" description="Helical" evidence="5">
    <location>
        <begin position="21"/>
        <end position="53"/>
    </location>
</feature>
<dbReference type="PANTHER" id="PTHR43701">
    <property type="entry name" value="MEMBRANE TRANSPORTER PROTEIN MJ0441-RELATED"/>
    <property type="match status" value="1"/>
</dbReference>
<dbReference type="GO" id="GO:0005886">
    <property type="term" value="C:plasma membrane"/>
    <property type="evidence" value="ECO:0007669"/>
    <property type="project" value="UniProtKB-SubCell"/>
</dbReference>
<dbReference type="Pfam" id="PF01925">
    <property type="entry name" value="TauE"/>
    <property type="match status" value="1"/>
</dbReference>
<proteinExistence type="inferred from homology"/>
<feature type="transmembrane region" description="Helical" evidence="5">
    <location>
        <begin position="65"/>
        <end position="90"/>
    </location>
</feature>
<feature type="transmembrane region" description="Helical" evidence="5">
    <location>
        <begin position="248"/>
        <end position="268"/>
    </location>
</feature>
<dbReference type="InterPro" id="IPR002781">
    <property type="entry name" value="TM_pro_TauE-like"/>
</dbReference>
<evidence type="ECO:0000256" key="4">
    <source>
        <dbReference type="ARBA" id="ARBA00023136"/>
    </source>
</evidence>
<dbReference type="PANTHER" id="PTHR43701:SF5">
    <property type="entry name" value="MEMBRANE TRANSPORTER PROTEIN-RELATED"/>
    <property type="match status" value="1"/>
</dbReference>
<dbReference type="InterPro" id="IPR051598">
    <property type="entry name" value="TSUP/Inactive_protease-like"/>
</dbReference>
<evidence type="ECO:0000256" key="2">
    <source>
        <dbReference type="ARBA" id="ARBA00022692"/>
    </source>
</evidence>
<keyword evidence="3 5" id="KW-1133">Transmembrane helix</keyword>
<keyword evidence="2 5" id="KW-0812">Transmembrane</keyword>
<evidence type="ECO:0000256" key="5">
    <source>
        <dbReference type="RuleBase" id="RU363041"/>
    </source>
</evidence>
<gene>
    <name evidence="6" type="ORF">F9K24_01140</name>
</gene>
<evidence type="ECO:0000256" key="3">
    <source>
        <dbReference type="ARBA" id="ARBA00022989"/>
    </source>
</evidence>
<feature type="transmembrane region" description="Helical" evidence="5">
    <location>
        <begin position="216"/>
        <end position="236"/>
    </location>
</feature>
<keyword evidence="4 5" id="KW-0472">Membrane</keyword>
<reference evidence="6 7" key="1">
    <citation type="submission" date="2019-10" db="EMBL/GenBank/DDBJ databases">
        <title>Extracellular Electron Transfer in a Candidatus Methanoperedens spp. Enrichment Culture.</title>
        <authorList>
            <person name="Berger S."/>
            <person name="Rangel Shaw D."/>
            <person name="Berben T."/>
            <person name="In 'T Zandt M."/>
            <person name="Frank J."/>
            <person name="Reimann J."/>
            <person name="Jetten M.S.M."/>
            <person name="Welte C.U."/>
        </authorList>
    </citation>
    <scope>NUCLEOTIDE SEQUENCE [LARGE SCALE GENOMIC DNA]</scope>
    <source>
        <strain evidence="6">SB12</strain>
    </source>
</reference>
<comment type="similarity">
    <text evidence="5">Belongs to the 4-toluene sulfonate uptake permease (TSUP) (TC 2.A.102) family.</text>
</comment>
<feature type="transmembrane region" description="Helical" evidence="5">
    <location>
        <begin position="97"/>
        <end position="117"/>
    </location>
</feature>
<feature type="transmembrane region" description="Helical" evidence="5">
    <location>
        <begin position="280"/>
        <end position="298"/>
    </location>
</feature>
<comment type="subcellular location">
    <subcellularLocation>
        <location evidence="5">Cell membrane</location>
        <topology evidence="5">Multi-pass membrane protein</topology>
    </subcellularLocation>
    <subcellularLocation>
        <location evidence="1">Membrane</location>
        <topology evidence="1">Multi-pass membrane protein</topology>
    </subcellularLocation>
</comment>
<evidence type="ECO:0000256" key="1">
    <source>
        <dbReference type="ARBA" id="ARBA00004141"/>
    </source>
</evidence>
<feature type="transmembrane region" description="Helical" evidence="5">
    <location>
        <begin position="123"/>
        <end position="143"/>
    </location>
</feature>
<protein>
    <recommendedName>
        <fullName evidence="5">Probable membrane transporter protein</fullName>
    </recommendedName>
</protein>
<dbReference type="Proteomes" id="UP000460298">
    <property type="component" value="Unassembled WGS sequence"/>
</dbReference>
<feature type="transmembrane region" description="Helical" evidence="5">
    <location>
        <begin position="176"/>
        <end position="204"/>
    </location>
</feature>
<organism evidence="6 7">
    <name type="scientific">Leptonema illini</name>
    <dbReference type="NCBI Taxonomy" id="183"/>
    <lineage>
        <taxon>Bacteria</taxon>
        <taxon>Pseudomonadati</taxon>
        <taxon>Spirochaetota</taxon>
        <taxon>Spirochaetia</taxon>
        <taxon>Leptospirales</taxon>
        <taxon>Leptospiraceae</taxon>
        <taxon>Leptonema</taxon>
    </lineage>
</organism>
<dbReference type="AlphaFoldDB" id="A0A833H5P4"/>
<evidence type="ECO:0000313" key="6">
    <source>
        <dbReference type="EMBL" id="KAB2935363.1"/>
    </source>
</evidence>